<evidence type="ECO:0000313" key="9">
    <source>
        <dbReference type="Proteomes" id="UP001623384"/>
    </source>
</evidence>
<feature type="transmembrane region" description="Helical" evidence="6">
    <location>
        <begin position="215"/>
        <end position="233"/>
    </location>
</feature>
<keyword evidence="9" id="KW-1185">Reference proteome</keyword>
<keyword evidence="5" id="KW-0802">TPR repeat</keyword>
<keyword evidence="4 6" id="KW-0472">Membrane</keyword>
<feature type="transmembrane region" description="Helical" evidence="6">
    <location>
        <begin position="40"/>
        <end position="60"/>
    </location>
</feature>
<evidence type="ECO:0000256" key="4">
    <source>
        <dbReference type="ARBA" id="ARBA00023136"/>
    </source>
</evidence>
<protein>
    <submittedName>
        <fullName evidence="8">O-antigen ligase family protein</fullName>
    </submittedName>
</protein>
<feature type="repeat" description="TPR" evidence="5">
    <location>
        <begin position="541"/>
        <end position="574"/>
    </location>
</feature>
<reference evidence="8 9" key="1">
    <citation type="submission" date="2024-03" db="EMBL/GenBank/DDBJ databases">
        <title>Rhodococcus navarretei sp. nov. and Pseudarthrobacter quantumdoti sp. nov., two new species with the ability to biosynthesize Quantum Dots isolated from soil samples at Union Glacier, Antarctica.</title>
        <authorList>
            <person name="Vargas M."/>
        </authorList>
    </citation>
    <scope>NUCLEOTIDE SEQUENCE [LARGE SCALE GENOMIC DNA]</scope>
    <source>
        <strain evidence="8 9">RC-2-3</strain>
    </source>
</reference>
<dbReference type="RefSeq" id="WP_406636690.1">
    <property type="nucleotide sequence ID" value="NZ_CP148033.1"/>
</dbReference>
<dbReference type="InterPro" id="IPR011990">
    <property type="entry name" value="TPR-like_helical_dom_sf"/>
</dbReference>
<evidence type="ECO:0000256" key="5">
    <source>
        <dbReference type="PROSITE-ProRule" id="PRU00339"/>
    </source>
</evidence>
<evidence type="ECO:0000259" key="7">
    <source>
        <dbReference type="Pfam" id="PF04932"/>
    </source>
</evidence>
<evidence type="ECO:0000256" key="2">
    <source>
        <dbReference type="ARBA" id="ARBA00022692"/>
    </source>
</evidence>
<evidence type="ECO:0000256" key="3">
    <source>
        <dbReference type="ARBA" id="ARBA00022989"/>
    </source>
</evidence>
<dbReference type="Proteomes" id="UP001623384">
    <property type="component" value="Chromosome"/>
</dbReference>
<gene>
    <name evidence="8" type="ORF">WHH00_03865</name>
</gene>
<keyword evidence="3 6" id="KW-1133">Transmembrane helix</keyword>
<feature type="transmembrane region" description="Helical" evidence="6">
    <location>
        <begin position="411"/>
        <end position="433"/>
    </location>
</feature>
<dbReference type="PANTHER" id="PTHR37422:SF13">
    <property type="entry name" value="LIPOPOLYSACCHARIDE BIOSYNTHESIS PROTEIN PA4999-RELATED"/>
    <property type="match status" value="1"/>
</dbReference>
<dbReference type="SUPFAM" id="SSF48452">
    <property type="entry name" value="TPR-like"/>
    <property type="match status" value="1"/>
</dbReference>
<feature type="transmembrane region" description="Helical" evidence="6">
    <location>
        <begin position="102"/>
        <end position="124"/>
    </location>
</feature>
<dbReference type="InterPro" id="IPR051533">
    <property type="entry name" value="WaaL-like"/>
</dbReference>
<evidence type="ECO:0000256" key="6">
    <source>
        <dbReference type="SAM" id="Phobius"/>
    </source>
</evidence>
<accession>A0ABZ2RBA7</accession>
<feature type="domain" description="O-antigen ligase-related" evidence="7">
    <location>
        <begin position="171"/>
        <end position="316"/>
    </location>
</feature>
<keyword evidence="2 6" id="KW-0812">Transmembrane</keyword>
<feature type="transmembrane region" description="Helical" evidence="6">
    <location>
        <begin position="6"/>
        <end position="28"/>
    </location>
</feature>
<feature type="transmembrane region" description="Helical" evidence="6">
    <location>
        <begin position="310"/>
        <end position="329"/>
    </location>
</feature>
<sequence length="591" mass="60823">MLVPAGLFRFTFPKLAFLAVGLGVGLIAGSRTKLAPHTSWGAAAVLAAFALAATLADGLGSSFWGRWPRYEGVPTVAAYLLLLPVGARLLGPGANPAVRLYWTRLLSGSLALLAAAALAAAWGWNVMGDSAEFRFGATLGNATDLGIVGLTGAAVLLPRAIWTKTPWDVAGAFAGAIVAVASGSRAVIIVLAILIVAVIGWLAWQKGGTSRWRHAVLWLAATMTPAAVAILAFPDVRERLLTSGTVSGRVDLWGATWALVQQNLLFGVGPGRFVDALPAYQSEEFAVRVGTDYPADSPHLIALQWLVDGGVPLVLANAFLCAAVLWVGARNIKATHEVSERLFLIGAMGAVCSFGLVLLTHFPNTATTVIAGLCAGALSGVGLSAPSTGTKAKKTTPARTKKRIPMNMTRVATMGVLGCLTAMAAAACLAATAEIPLKAGNAAVRDGRLEEASTEFDSAATLRPWDVDVALLAGQAFAGRAAAGDPASGLFAVQWSARSLQANPGSVESLTSLAVGQLASGDVSGARNTLAQARLAAPVNSQVWLQSGLAEYAAGRTDTALAYVEKAVSLTPDPEEERAVLGALQQAAGQP</sequence>
<feature type="transmembrane region" description="Helical" evidence="6">
    <location>
        <begin position="368"/>
        <end position="390"/>
    </location>
</feature>
<keyword evidence="8" id="KW-0436">Ligase</keyword>
<dbReference type="PANTHER" id="PTHR37422">
    <property type="entry name" value="TEICHURONIC ACID BIOSYNTHESIS PROTEIN TUAE"/>
    <property type="match status" value="1"/>
</dbReference>
<dbReference type="InterPro" id="IPR019734">
    <property type="entry name" value="TPR_rpt"/>
</dbReference>
<dbReference type="Gene3D" id="1.25.40.10">
    <property type="entry name" value="Tetratricopeptide repeat domain"/>
    <property type="match status" value="1"/>
</dbReference>
<evidence type="ECO:0000313" key="8">
    <source>
        <dbReference type="EMBL" id="WXK93953.1"/>
    </source>
</evidence>
<organism evidence="8 9">
    <name type="scientific">Pseudarthrobacter quantipunctorum</name>
    <dbReference type="NCBI Taxonomy" id="3128980"/>
    <lineage>
        <taxon>Bacteria</taxon>
        <taxon>Bacillati</taxon>
        <taxon>Actinomycetota</taxon>
        <taxon>Actinomycetes</taxon>
        <taxon>Micrococcales</taxon>
        <taxon>Micrococcaceae</taxon>
        <taxon>Pseudarthrobacter</taxon>
    </lineage>
</organism>
<feature type="transmembrane region" description="Helical" evidence="6">
    <location>
        <begin position="341"/>
        <end position="362"/>
    </location>
</feature>
<dbReference type="GO" id="GO:0016874">
    <property type="term" value="F:ligase activity"/>
    <property type="evidence" value="ECO:0007669"/>
    <property type="project" value="UniProtKB-KW"/>
</dbReference>
<dbReference type="Pfam" id="PF04932">
    <property type="entry name" value="Wzy_C"/>
    <property type="match status" value="1"/>
</dbReference>
<dbReference type="EMBL" id="CP148033">
    <property type="protein sequence ID" value="WXK93953.1"/>
    <property type="molecule type" value="Genomic_DNA"/>
</dbReference>
<proteinExistence type="predicted"/>
<feature type="transmembrane region" description="Helical" evidence="6">
    <location>
        <begin position="72"/>
        <end position="90"/>
    </location>
</feature>
<name>A0ABZ2RBA7_9MICC</name>
<dbReference type="InterPro" id="IPR007016">
    <property type="entry name" value="O-antigen_ligase-rel_domated"/>
</dbReference>
<dbReference type="PROSITE" id="PS50005">
    <property type="entry name" value="TPR"/>
    <property type="match status" value="1"/>
</dbReference>
<feature type="transmembrane region" description="Helical" evidence="6">
    <location>
        <begin position="172"/>
        <end position="203"/>
    </location>
</feature>
<comment type="subcellular location">
    <subcellularLocation>
        <location evidence="1">Membrane</location>
        <topology evidence="1">Multi-pass membrane protein</topology>
    </subcellularLocation>
</comment>
<evidence type="ECO:0000256" key="1">
    <source>
        <dbReference type="ARBA" id="ARBA00004141"/>
    </source>
</evidence>